<dbReference type="EMBL" id="FUZT01000001">
    <property type="protein sequence ID" value="SKC39646.1"/>
    <property type="molecule type" value="Genomic_DNA"/>
</dbReference>
<sequence length="254" mass="29974">MRLKAFICDVLAREFYYWSALSPHTIDIELLSSENHEYPKEINRILQSKIDCLDKEKHKYDYILLGYGLCGKVLEGIESKDIPMIISRAHDCITFFMGSKEKYNEYFINNAGTMYYIESWIERNGLKKERKELEAIGLDGTYEEYEKKYGEEGAKYLIELANEWKNKYNKALYIASELTNQTFSNNYVNEVKKLACERNWSFDEIKENSSLIKKMVFGEWNDKEFHMVPSFSKIYQTVDERIVSSYACDNLKVI</sequence>
<dbReference type="RefSeq" id="WP_170917241.1">
    <property type="nucleotide sequence ID" value="NZ_FUZT01000001.1"/>
</dbReference>
<dbReference type="Pfam" id="PF07796">
    <property type="entry name" value="DUF1638"/>
    <property type="match status" value="1"/>
</dbReference>
<evidence type="ECO:0000313" key="2">
    <source>
        <dbReference type="EMBL" id="SKC39646.1"/>
    </source>
</evidence>
<keyword evidence="3" id="KW-1185">Reference proteome</keyword>
<protein>
    <recommendedName>
        <fullName evidence="1">DUF1638 domain-containing protein</fullName>
    </recommendedName>
</protein>
<evidence type="ECO:0000259" key="1">
    <source>
        <dbReference type="Pfam" id="PF07796"/>
    </source>
</evidence>
<reference evidence="3" key="1">
    <citation type="submission" date="2017-02" db="EMBL/GenBank/DDBJ databases">
        <authorList>
            <person name="Varghese N."/>
            <person name="Submissions S."/>
        </authorList>
    </citation>
    <scope>NUCLEOTIDE SEQUENCE [LARGE SCALE GENOMIC DNA]</scope>
    <source>
        <strain evidence="3">M1</strain>
    </source>
</reference>
<dbReference type="STRING" id="36842.SAMN02194393_00490"/>
<dbReference type="InterPro" id="IPR012437">
    <property type="entry name" value="DUF1638"/>
</dbReference>
<organism evidence="2 3">
    <name type="scientific">Maledivibacter halophilus</name>
    <dbReference type="NCBI Taxonomy" id="36842"/>
    <lineage>
        <taxon>Bacteria</taxon>
        <taxon>Bacillati</taxon>
        <taxon>Bacillota</taxon>
        <taxon>Clostridia</taxon>
        <taxon>Peptostreptococcales</taxon>
        <taxon>Caminicellaceae</taxon>
        <taxon>Maledivibacter</taxon>
    </lineage>
</organism>
<dbReference type="AlphaFoldDB" id="A0A1T5IKE8"/>
<gene>
    <name evidence="2" type="ORF">SAMN02194393_00490</name>
</gene>
<name>A0A1T5IKE8_9FIRM</name>
<accession>A0A1T5IKE8</accession>
<dbReference type="Proteomes" id="UP000190285">
    <property type="component" value="Unassembled WGS sequence"/>
</dbReference>
<proteinExistence type="predicted"/>
<feature type="domain" description="DUF1638" evidence="1">
    <location>
        <begin position="31"/>
        <end position="215"/>
    </location>
</feature>
<evidence type="ECO:0000313" key="3">
    <source>
        <dbReference type="Proteomes" id="UP000190285"/>
    </source>
</evidence>